<dbReference type="EMBL" id="JAINUG010000651">
    <property type="protein sequence ID" value="KAJ8362501.1"/>
    <property type="molecule type" value="Genomic_DNA"/>
</dbReference>
<proteinExistence type="predicted"/>
<evidence type="ECO:0000313" key="3">
    <source>
        <dbReference type="Proteomes" id="UP001221898"/>
    </source>
</evidence>
<feature type="non-terminal residue" evidence="2">
    <location>
        <position position="1"/>
    </location>
</feature>
<dbReference type="AlphaFoldDB" id="A0AAD7R6W7"/>
<evidence type="ECO:0000313" key="2">
    <source>
        <dbReference type="EMBL" id="KAJ8362501.1"/>
    </source>
</evidence>
<organism evidence="2 3">
    <name type="scientific">Aldrovandia affinis</name>
    <dbReference type="NCBI Taxonomy" id="143900"/>
    <lineage>
        <taxon>Eukaryota</taxon>
        <taxon>Metazoa</taxon>
        <taxon>Chordata</taxon>
        <taxon>Craniata</taxon>
        <taxon>Vertebrata</taxon>
        <taxon>Euteleostomi</taxon>
        <taxon>Actinopterygii</taxon>
        <taxon>Neopterygii</taxon>
        <taxon>Teleostei</taxon>
        <taxon>Notacanthiformes</taxon>
        <taxon>Halosauridae</taxon>
        <taxon>Aldrovandia</taxon>
    </lineage>
</organism>
<feature type="signal peptide" evidence="1">
    <location>
        <begin position="1"/>
        <end position="28"/>
    </location>
</feature>
<reference evidence="2" key="1">
    <citation type="journal article" date="2023" name="Science">
        <title>Genome structures resolve the early diversification of teleost fishes.</title>
        <authorList>
            <person name="Parey E."/>
            <person name="Louis A."/>
            <person name="Montfort J."/>
            <person name="Bouchez O."/>
            <person name="Roques C."/>
            <person name="Iampietro C."/>
            <person name="Lluch J."/>
            <person name="Castinel A."/>
            <person name="Donnadieu C."/>
            <person name="Desvignes T."/>
            <person name="Floi Bucao C."/>
            <person name="Jouanno E."/>
            <person name="Wen M."/>
            <person name="Mejri S."/>
            <person name="Dirks R."/>
            <person name="Jansen H."/>
            <person name="Henkel C."/>
            <person name="Chen W.J."/>
            <person name="Zahm M."/>
            <person name="Cabau C."/>
            <person name="Klopp C."/>
            <person name="Thompson A.W."/>
            <person name="Robinson-Rechavi M."/>
            <person name="Braasch I."/>
            <person name="Lecointre G."/>
            <person name="Bobe J."/>
            <person name="Postlethwait J.H."/>
            <person name="Berthelot C."/>
            <person name="Roest Crollius H."/>
            <person name="Guiguen Y."/>
        </authorList>
    </citation>
    <scope>NUCLEOTIDE SEQUENCE</scope>
    <source>
        <strain evidence="2">NC1722</strain>
    </source>
</reference>
<keyword evidence="1" id="KW-0732">Signal</keyword>
<evidence type="ECO:0000256" key="1">
    <source>
        <dbReference type="SAM" id="SignalP"/>
    </source>
</evidence>
<protein>
    <submittedName>
        <fullName evidence="2">Uncharacterized protein</fullName>
    </submittedName>
</protein>
<name>A0AAD7R6W7_9TELE</name>
<keyword evidence="3" id="KW-1185">Reference proteome</keyword>
<sequence length="102" mass="11682">MSTRRWSDEFAFWTAIRVLSLLTVKCFGDNALHGQQEGKHWDWRRQPSANAKPERYDTTVPLLLQGEELEPISLLKSKGHPASLRVLIEVEGEQLVLALEKN</sequence>
<dbReference type="Proteomes" id="UP001221898">
    <property type="component" value="Unassembled WGS sequence"/>
</dbReference>
<feature type="chain" id="PRO_5042270081" evidence="1">
    <location>
        <begin position="29"/>
        <end position="102"/>
    </location>
</feature>
<accession>A0AAD7R6W7</accession>
<comment type="caution">
    <text evidence="2">The sequence shown here is derived from an EMBL/GenBank/DDBJ whole genome shotgun (WGS) entry which is preliminary data.</text>
</comment>
<gene>
    <name evidence="2" type="ORF">AAFF_G00371920</name>
</gene>